<comment type="caution">
    <text evidence="1">The sequence shown here is derived from an EMBL/GenBank/DDBJ whole genome shotgun (WGS) entry which is preliminary data.</text>
</comment>
<gene>
    <name evidence="1" type="ORF">NDR86_30040</name>
</gene>
<dbReference type="AlphaFoldDB" id="A0A9X2EGG7"/>
<protein>
    <submittedName>
        <fullName evidence="1">Uncharacterized protein</fullName>
    </submittedName>
</protein>
<dbReference type="RefSeq" id="WP_251917141.1">
    <property type="nucleotide sequence ID" value="NZ_JAMRXG010000017.1"/>
</dbReference>
<dbReference type="Proteomes" id="UP001139157">
    <property type="component" value="Unassembled WGS sequence"/>
</dbReference>
<reference evidence="1" key="1">
    <citation type="submission" date="2022-06" db="EMBL/GenBank/DDBJ databases">
        <title>Novel species in genus nocardia.</title>
        <authorList>
            <person name="Li F."/>
        </authorList>
    </citation>
    <scope>NUCLEOTIDE SEQUENCE</scope>
    <source>
        <strain evidence="1">CDC141</strain>
    </source>
</reference>
<evidence type="ECO:0000313" key="1">
    <source>
        <dbReference type="EMBL" id="MCM6777733.1"/>
    </source>
</evidence>
<name>A0A9X2EGG7_9NOCA</name>
<keyword evidence="2" id="KW-1185">Reference proteome</keyword>
<accession>A0A9X2EGG7</accession>
<organism evidence="1 2">
    <name type="scientific">Nocardia pulmonis</name>
    <dbReference type="NCBI Taxonomy" id="2951408"/>
    <lineage>
        <taxon>Bacteria</taxon>
        <taxon>Bacillati</taxon>
        <taxon>Actinomycetota</taxon>
        <taxon>Actinomycetes</taxon>
        <taxon>Mycobacteriales</taxon>
        <taxon>Nocardiaceae</taxon>
        <taxon>Nocardia</taxon>
    </lineage>
</organism>
<evidence type="ECO:0000313" key="2">
    <source>
        <dbReference type="Proteomes" id="UP001139157"/>
    </source>
</evidence>
<dbReference type="EMBL" id="JAMRXG010000017">
    <property type="protein sequence ID" value="MCM6777733.1"/>
    <property type="molecule type" value="Genomic_DNA"/>
</dbReference>
<sequence length="95" mass="11443">MSRGQRRRNILNFPAMNDRAGRRRHRRAVKRARRIAETITGRPHTYYNKGGFIGSTKPIRFRLVNDEWVVTDREWRCYRTDPAHVATARHRAWNR</sequence>
<proteinExistence type="predicted"/>